<evidence type="ECO:0000259" key="3">
    <source>
        <dbReference type="PROSITE" id="PS51178"/>
    </source>
</evidence>
<sequence length="263" mass="27488">MSDDRREPPAGEHDDRTRPLPPSGDPSAGPEPDRTQPLPRPDRSAPDAGDATRRVPLDGTAPLDRTAAVPPERSGPAAWSGRAEVRPGGPADQPEAEWYAEEQDTRRWWLPILWGVIVLLLLGLLGAGLWLALQSADDDPGGPEPSPSPSVTRASPTTAAPTSAAPTSSSPSASPTPSEPAELPMPPVVNLPLETAQAILDDVGLDHRVEYETSDRPAGTVIRTEPAAGELVPADEEVTLVVARAAASPTGEVTPSVEPTATR</sequence>
<reference evidence="4" key="1">
    <citation type="submission" date="2023-09" db="EMBL/GenBank/DDBJ databases">
        <title>30 novel species of actinomycetes from the DSMZ collection.</title>
        <authorList>
            <person name="Nouioui I."/>
        </authorList>
    </citation>
    <scope>NUCLEOTIDE SEQUENCE</scope>
    <source>
        <strain evidence="4">DSM 115977</strain>
    </source>
</reference>
<dbReference type="CDD" id="cd06577">
    <property type="entry name" value="PASTA_pknB"/>
    <property type="match status" value="1"/>
</dbReference>
<organism evidence="4 5">
    <name type="scientific">Micromonospora reichwaldensis</name>
    <dbReference type="NCBI Taxonomy" id="3075516"/>
    <lineage>
        <taxon>Bacteria</taxon>
        <taxon>Bacillati</taxon>
        <taxon>Actinomycetota</taxon>
        <taxon>Actinomycetes</taxon>
        <taxon>Micromonosporales</taxon>
        <taxon>Micromonosporaceae</taxon>
        <taxon>Micromonospora</taxon>
    </lineage>
</organism>
<dbReference type="PROSITE" id="PS51178">
    <property type="entry name" value="PASTA"/>
    <property type="match status" value="1"/>
</dbReference>
<gene>
    <name evidence="4" type="ORF">RM555_01335</name>
</gene>
<dbReference type="Proteomes" id="UP001180973">
    <property type="component" value="Unassembled WGS sequence"/>
</dbReference>
<feature type="compositionally biased region" description="Basic and acidic residues" evidence="1">
    <location>
        <begin position="1"/>
        <end position="18"/>
    </location>
</feature>
<evidence type="ECO:0000256" key="1">
    <source>
        <dbReference type="SAM" id="MobiDB-lite"/>
    </source>
</evidence>
<keyword evidence="2" id="KW-0472">Membrane</keyword>
<keyword evidence="2" id="KW-0812">Transmembrane</keyword>
<protein>
    <submittedName>
        <fullName evidence="4">PASTA domain-containing protein</fullName>
    </submittedName>
</protein>
<proteinExistence type="predicted"/>
<feature type="compositionally biased region" description="Basic and acidic residues" evidence="1">
    <location>
        <begin position="40"/>
        <end position="56"/>
    </location>
</feature>
<accession>A0ABU2WNY2</accession>
<dbReference type="InterPro" id="IPR005543">
    <property type="entry name" value="PASTA_dom"/>
</dbReference>
<feature type="domain" description="PASTA" evidence="3">
    <location>
        <begin position="179"/>
        <end position="244"/>
    </location>
</feature>
<dbReference type="Gene3D" id="3.30.10.20">
    <property type="match status" value="1"/>
</dbReference>
<dbReference type="RefSeq" id="WP_311410015.1">
    <property type="nucleotide sequence ID" value="NZ_JAVRFL010000001.1"/>
</dbReference>
<evidence type="ECO:0000313" key="4">
    <source>
        <dbReference type="EMBL" id="MDT0527628.1"/>
    </source>
</evidence>
<feature type="transmembrane region" description="Helical" evidence="2">
    <location>
        <begin position="108"/>
        <end position="133"/>
    </location>
</feature>
<comment type="caution">
    <text evidence="4">The sequence shown here is derived from an EMBL/GenBank/DDBJ whole genome shotgun (WGS) entry which is preliminary data.</text>
</comment>
<dbReference type="EMBL" id="JAVRFL010000001">
    <property type="protein sequence ID" value="MDT0527628.1"/>
    <property type="molecule type" value="Genomic_DNA"/>
</dbReference>
<feature type="region of interest" description="Disordered" evidence="1">
    <location>
        <begin position="137"/>
        <end position="188"/>
    </location>
</feature>
<feature type="region of interest" description="Disordered" evidence="1">
    <location>
        <begin position="1"/>
        <end position="100"/>
    </location>
</feature>
<feature type="compositionally biased region" description="Low complexity" evidence="1">
    <location>
        <begin position="149"/>
        <end position="181"/>
    </location>
</feature>
<dbReference type="Pfam" id="PF03793">
    <property type="entry name" value="PASTA"/>
    <property type="match status" value="1"/>
</dbReference>
<keyword evidence="5" id="KW-1185">Reference proteome</keyword>
<evidence type="ECO:0000313" key="5">
    <source>
        <dbReference type="Proteomes" id="UP001180973"/>
    </source>
</evidence>
<evidence type="ECO:0000256" key="2">
    <source>
        <dbReference type="SAM" id="Phobius"/>
    </source>
</evidence>
<keyword evidence="2" id="KW-1133">Transmembrane helix</keyword>
<dbReference type="SMART" id="SM00740">
    <property type="entry name" value="PASTA"/>
    <property type="match status" value="1"/>
</dbReference>
<name>A0ABU2WNY2_9ACTN</name>